<comment type="caution">
    <text evidence="1">The sequence shown here is derived from an EMBL/GenBank/DDBJ whole genome shotgun (WGS) entry which is preliminary data.</text>
</comment>
<dbReference type="EMBL" id="JAVHJV010000012">
    <property type="protein sequence ID" value="KAK5938832.1"/>
    <property type="molecule type" value="Genomic_DNA"/>
</dbReference>
<keyword evidence="2" id="KW-1185">Reference proteome</keyword>
<evidence type="ECO:0000313" key="2">
    <source>
        <dbReference type="Proteomes" id="UP001334248"/>
    </source>
</evidence>
<reference evidence="1 2" key="1">
    <citation type="journal article" date="2023" name="Res Sq">
        <title>Genomic and morphological characterization of Knufia obscura isolated from the Mars 2020 spacecraft assembly facility.</title>
        <authorList>
            <person name="Chander A.M."/>
            <person name="Teixeira M.M."/>
            <person name="Singh N.K."/>
            <person name="Williams M.P."/>
            <person name="Parker C.W."/>
            <person name="Leo P."/>
            <person name="Stajich J.E."/>
            <person name="Torok T."/>
            <person name="Tighe S."/>
            <person name="Mason C.E."/>
            <person name="Venkateswaran K."/>
        </authorList>
    </citation>
    <scope>NUCLEOTIDE SEQUENCE [LARGE SCALE GENOMIC DNA]</scope>
    <source>
        <strain evidence="1 2">CCFEE 5817</strain>
    </source>
</reference>
<accession>A0ABR0RDY8</accession>
<dbReference type="Proteomes" id="UP001334248">
    <property type="component" value="Unassembled WGS sequence"/>
</dbReference>
<dbReference type="GeneID" id="90002473"/>
<name>A0ABR0RDY8_9EURO</name>
<organism evidence="1 2">
    <name type="scientific">Knufia obscura</name>
    <dbReference type="NCBI Taxonomy" id="1635080"/>
    <lineage>
        <taxon>Eukaryota</taxon>
        <taxon>Fungi</taxon>
        <taxon>Dikarya</taxon>
        <taxon>Ascomycota</taxon>
        <taxon>Pezizomycotina</taxon>
        <taxon>Eurotiomycetes</taxon>
        <taxon>Chaetothyriomycetidae</taxon>
        <taxon>Chaetothyriales</taxon>
        <taxon>Trichomeriaceae</taxon>
        <taxon>Knufia</taxon>
    </lineage>
</organism>
<protein>
    <submittedName>
        <fullName evidence="1">Uncharacterized protein</fullName>
    </submittedName>
</protein>
<gene>
    <name evidence="1" type="ORF">PMZ80_009024</name>
</gene>
<evidence type="ECO:0000313" key="1">
    <source>
        <dbReference type="EMBL" id="KAK5938832.1"/>
    </source>
</evidence>
<dbReference type="RefSeq" id="XP_064726922.1">
    <property type="nucleotide sequence ID" value="XM_064877420.1"/>
</dbReference>
<sequence>MSLLESAVQGTGKPPLLAVAREIRENIYRHLVADDIVDITADAATKSKRYGYEPERFSWDTPKTLLIFEDLLLASTQLQEECTEYIQTH</sequence>
<proteinExistence type="predicted"/>